<dbReference type="GO" id="GO:0003735">
    <property type="term" value="F:structural constituent of ribosome"/>
    <property type="evidence" value="ECO:0007669"/>
    <property type="project" value="InterPro"/>
</dbReference>
<reference evidence="7 8" key="1">
    <citation type="submission" date="2016-11" db="EMBL/GenBank/DDBJ databases">
        <title>Study of marine rhodopsin-containing bacteria.</title>
        <authorList>
            <person name="Yoshizawa S."/>
            <person name="Kumagai Y."/>
            <person name="Kogure K."/>
        </authorList>
    </citation>
    <scope>NUCLEOTIDE SEQUENCE [LARGE SCALE GENOMIC DNA]</scope>
    <source>
        <strain evidence="7 8">SAORIC-28</strain>
    </source>
</reference>
<accession>A0A271J5K2</accession>
<dbReference type="Pfam" id="PF01084">
    <property type="entry name" value="Ribosomal_S18"/>
    <property type="match status" value="1"/>
</dbReference>
<evidence type="ECO:0000256" key="6">
    <source>
        <dbReference type="RuleBase" id="RU003910"/>
    </source>
</evidence>
<dbReference type="GO" id="GO:0070181">
    <property type="term" value="F:small ribosomal subunit rRNA binding"/>
    <property type="evidence" value="ECO:0007669"/>
    <property type="project" value="TreeGrafter"/>
</dbReference>
<dbReference type="GO" id="GO:0022627">
    <property type="term" value="C:cytosolic small ribosomal subunit"/>
    <property type="evidence" value="ECO:0007669"/>
    <property type="project" value="TreeGrafter"/>
</dbReference>
<dbReference type="InterPro" id="IPR001648">
    <property type="entry name" value="Ribosomal_bS18"/>
</dbReference>
<dbReference type="PANTHER" id="PTHR13479">
    <property type="entry name" value="30S RIBOSOMAL PROTEIN S18"/>
    <property type="match status" value="1"/>
</dbReference>
<dbReference type="PRINTS" id="PR00974">
    <property type="entry name" value="RIBOSOMALS18"/>
</dbReference>
<dbReference type="PROSITE" id="PS00057">
    <property type="entry name" value="RIBOSOMAL_S18"/>
    <property type="match status" value="1"/>
</dbReference>
<proteinExistence type="inferred from homology"/>
<dbReference type="AlphaFoldDB" id="A0A271J5K2"/>
<dbReference type="InterPro" id="IPR036870">
    <property type="entry name" value="Ribosomal_bS18_sf"/>
</dbReference>
<dbReference type="SUPFAM" id="SSF46911">
    <property type="entry name" value="Ribosomal protein S18"/>
    <property type="match status" value="1"/>
</dbReference>
<keyword evidence="3 5" id="KW-0687">Ribonucleoprotein</keyword>
<keyword evidence="5" id="KW-0694">RNA-binding</keyword>
<evidence type="ECO:0000256" key="3">
    <source>
        <dbReference type="ARBA" id="ARBA00023274"/>
    </source>
</evidence>
<dbReference type="Gene3D" id="4.10.640.10">
    <property type="entry name" value="Ribosomal protein S18"/>
    <property type="match status" value="1"/>
</dbReference>
<evidence type="ECO:0000256" key="1">
    <source>
        <dbReference type="ARBA" id="ARBA00005589"/>
    </source>
</evidence>
<gene>
    <name evidence="5" type="primary">rpsR</name>
    <name evidence="7" type="ORF">BSZ37_16150</name>
</gene>
<comment type="function">
    <text evidence="5">Binds as a heterodimer with protein bS6 to the central domain of the 16S rRNA, where it helps stabilize the platform of the 30S subunit.</text>
</comment>
<dbReference type="InterPro" id="IPR018275">
    <property type="entry name" value="Ribosomal_bS18_CS"/>
</dbReference>
<name>A0A271J5K2_9BACT</name>
<evidence type="ECO:0000256" key="4">
    <source>
        <dbReference type="ARBA" id="ARBA00035141"/>
    </source>
</evidence>
<evidence type="ECO:0000313" key="8">
    <source>
        <dbReference type="Proteomes" id="UP000216339"/>
    </source>
</evidence>
<comment type="subunit">
    <text evidence="5">Part of the 30S ribosomal subunit. Forms a tight heterodimer with protein bS6.</text>
</comment>
<keyword evidence="5" id="KW-0699">rRNA-binding</keyword>
<comment type="caution">
    <text evidence="7">The sequence shown here is derived from an EMBL/GenBank/DDBJ whole genome shotgun (WGS) entry which is preliminary data.</text>
</comment>
<keyword evidence="8" id="KW-1185">Reference proteome</keyword>
<keyword evidence="2 5" id="KW-0689">Ribosomal protein</keyword>
<evidence type="ECO:0000313" key="7">
    <source>
        <dbReference type="EMBL" id="PAP78811.1"/>
    </source>
</evidence>
<evidence type="ECO:0000256" key="5">
    <source>
        <dbReference type="HAMAP-Rule" id="MF_00270"/>
    </source>
</evidence>
<dbReference type="NCBIfam" id="TIGR00165">
    <property type="entry name" value="S18"/>
    <property type="match status" value="1"/>
</dbReference>
<dbReference type="EMBL" id="MQWD01000001">
    <property type="protein sequence ID" value="PAP78811.1"/>
    <property type="molecule type" value="Genomic_DNA"/>
</dbReference>
<evidence type="ECO:0000256" key="2">
    <source>
        <dbReference type="ARBA" id="ARBA00022980"/>
    </source>
</evidence>
<protein>
    <recommendedName>
        <fullName evidence="4 5">Small ribosomal subunit protein bS18</fullName>
    </recommendedName>
</protein>
<dbReference type="Proteomes" id="UP000216339">
    <property type="component" value="Unassembled WGS sequence"/>
</dbReference>
<comment type="similarity">
    <text evidence="1 5 6">Belongs to the bacterial ribosomal protein bS18 family.</text>
</comment>
<dbReference type="HAMAP" id="MF_00270">
    <property type="entry name" value="Ribosomal_bS18"/>
    <property type="match status" value="1"/>
</dbReference>
<dbReference type="GO" id="GO:0006412">
    <property type="term" value="P:translation"/>
    <property type="evidence" value="ECO:0007669"/>
    <property type="project" value="UniProtKB-UniRule"/>
</dbReference>
<sequence length="78" mass="8777">MAAPGAASTQMKCPFREAGIEYIDYKDVETLKRFVNEQGKMLPRRMTGVSAKYQRQLTTAIKRARQVALLPFAADNVK</sequence>
<organism evidence="7 8">
    <name type="scientific">Rubrivirga marina</name>
    <dbReference type="NCBI Taxonomy" id="1196024"/>
    <lineage>
        <taxon>Bacteria</taxon>
        <taxon>Pseudomonadati</taxon>
        <taxon>Rhodothermota</taxon>
        <taxon>Rhodothermia</taxon>
        <taxon>Rhodothermales</taxon>
        <taxon>Rubricoccaceae</taxon>
        <taxon>Rubrivirga</taxon>
    </lineage>
</organism>
<dbReference type="PANTHER" id="PTHR13479:SF40">
    <property type="entry name" value="SMALL RIBOSOMAL SUBUNIT PROTEIN BS18M"/>
    <property type="match status" value="1"/>
</dbReference>